<dbReference type="CDD" id="cd02796">
    <property type="entry name" value="tRNA_bind_bactPheRS"/>
    <property type="match status" value="1"/>
</dbReference>
<dbReference type="GO" id="GO:0004812">
    <property type="term" value="F:aminoacyl-tRNA ligase activity"/>
    <property type="evidence" value="ECO:0007669"/>
    <property type="project" value="UniProtKB-KW"/>
</dbReference>
<name>A0A1V9ZSV7_ACHHY</name>
<evidence type="ECO:0000313" key="5">
    <source>
        <dbReference type="EMBL" id="OQS00890.1"/>
    </source>
</evidence>
<evidence type="ECO:0000256" key="2">
    <source>
        <dbReference type="ARBA" id="ARBA00022884"/>
    </source>
</evidence>
<dbReference type="SUPFAM" id="SSF50249">
    <property type="entry name" value="Nucleic acid-binding proteins"/>
    <property type="match status" value="1"/>
</dbReference>
<reference evidence="5 6" key="1">
    <citation type="journal article" date="2014" name="Genome Biol. Evol.">
        <title>The secreted proteins of Achlya hypogyna and Thraustotheca clavata identify the ancestral oomycete secretome and reveal gene acquisitions by horizontal gene transfer.</title>
        <authorList>
            <person name="Misner I."/>
            <person name="Blouin N."/>
            <person name="Leonard G."/>
            <person name="Richards T.A."/>
            <person name="Lane C.E."/>
        </authorList>
    </citation>
    <scope>NUCLEOTIDE SEQUENCE [LARGE SCALE GENOMIC DNA]</scope>
    <source>
        <strain evidence="5 6">ATCC 48635</strain>
    </source>
</reference>
<dbReference type="InterPro" id="IPR002547">
    <property type="entry name" value="tRNA-bd_dom"/>
</dbReference>
<dbReference type="InterPro" id="IPR033714">
    <property type="entry name" value="tRNA_bind_bactPheRS"/>
</dbReference>
<accession>A0A1V9ZSV7</accession>
<gene>
    <name evidence="5" type="ORF">ACHHYP_02169</name>
</gene>
<comment type="caution">
    <text evidence="5">The sequence shown here is derived from an EMBL/GenBank/DDBJ whole genome shotgun (WGS) entry which is preliminary data.</text>
</comment>
<dbReference type="AlphaFoldDB" id="A0A1V9ZSV7"/>
<dbReference type="OrthoDB" id="19141at2759"/>
<dbReference type="Pfam" id="PF01588">
    <property type="entry name" value="tRNA_bind"/>
    <property type="match status" value="1"/>
</dbReference>
<proteinExistence type="predicted"/>
<dbReference type="PROSITE" id="PS50886">
    <property type="entry name" value="TRBD"/>
    <property type="match status" value="1"/>
</dbReference>
<sequence length="166" mass="17687">MMLSKLRPRGLIRLCSTATTAPIPPAKPTVSRLQGVVVGEVVKVTCHPQAERLHVCQVSIGADLEPVQIICGAPNVREGLKVPVATIGTRLNLRVPNPNPEEAATTALVDKVLKIKKSKLRGELSQGMICSEAEIGLTDFSDGIMELADDAKVGTAVAEYLAERNL</sequence>
<keyword evidence="5" id="KW-0436">Ligase</keyword>
<dbReference type="InterPro" id="IPR012340">
    <property type="entry name" value="NA-bd_OB-fold"/>
</dbReference>
<feature type="domain" description="TRNA-binding" evidence="4">
    <location>
        <begin position="30"/>
        <end position="158"/>
    </location>
</feature>
<dbReference type="GO" id="GO:0000049">
    <property type="term" value="F:tRNA binding"/>
    <property type="evidence" value="ECO:0007669"/>
    <property type="project" value="UniProtKB-UniRule"/>
</dbReference>
<keyword evidence="1 3" id="KW-0820">tRNA-binding</keyword>
<dbReference type="Proteomes" id="UP000243579">
    <property type="component" value="Unassembled WGS sequence"/>
</dbReference>
<dbReference type="EMBL" id="JNBR01000020">
    <property type="protein sequence ID" value="OQS00890.1"/>
    <property type="molecule type" value="Genomic_DNA"/>
</dbReference>
<evidence type="ECO:0000256" key="1">
    <source>
        <dbReference type="ARBA" id="ARBA00022555"/>
    </source>
</evidence>
<evidence type="ECO:0000259" key="4">
    <source>
        <dbReference type="PROSITE" id="PS50886"/>
    </source>
</evidence>
<protein>
    <submittedName>
        <fullName evidence="5">Phenylalanyl-tRNA synthetase</fullName>
    </submittedName>
</protein>
<keyword evidence="5" id="KW-0030">Aminoacyl-tRNA synthetase</keyword>
<keyword evidence="2 3" id="KW-0694">RNA-binding</keyword>
<evidence type="ECO:0000313" key="6">
    <source>
        <dbReference type="Proteomes" id="UP000243579"/>
    </source>
</evidence>
<keyword evidence="6" id="KW-1185">Reference proteome</keyword>
<organism evidence="5 6">
    <name type="scientific">Achlya hypogyna</name>
    <name type="common">Oomycete</name>
    <name type="synonym">Protoachlya hypogyna</name>
    <dbReference type="NCBI Taxonomy" id="1202772"/>
    <lineage>
        <taxon>Eukaryota</taxon>
        <taxon>Sar</taxon>
        <taxon>Stramenopiles</taxon>
        <taxon>Oomycota</taxon>
        <taxon>Saprolegniomycetes</taxon>
        <taxon>Saprolegniales</taxon>
        <taxon>Achlyaceae</taxon>
        <taxon>Achlya</taxon>
    </lineage>
</organism>
<dbReference type="Gene3D" id="2.40.50.140">
    <property type="entry name" value="Nucleic acid-binding proteins"/>
    <property type="match status" value="1"/>
</dbReference>
<evidence type="ECO:0000256" key="3">
    <source>
        <dbReference type="PROSITE-ProRule" id="PRU00209"/>
    </source>
</evidence>